<evidence type="ECO:0000313" key="9">
    <source>
        <dbReference type="EMBL" id="MBB6144113.1"/>
    </source>
</evidence>
<keyword evidence="4" id="KW-0233">DNA recombination</keyword>
<dbReference type="InterPro" id="IPR002104">
    <property type="entry name" value="Integrase_catalytic"/>
</dbReference>
<evidence type="ECO:0000256" key="3">
    <source>
        <dbReference type="ARBA" id="ARBA00023125"/>
    </source>
</evidence>
<evidence type="ECO:0000256" key="1">
    <source>
        <dbReference type="ARBA" id="ARBA00008857"/>
    </source>
</evidence>
<dbReference type="Gene3D" id="1.10.443.10">
    <property type="entry name" value="Intergrase catalytic core"/>
    <property type="match status" value="1"/>
</dbReference>
<evidence type="ECO:0000256" key="2">
    <source>
        <dbReference type="ARBA" id="ARBA00022908"/>
    </source>
</evidence>
<evidence type="ECO:0000256" key="6">
    <source>
        <dbReference type="SAM" id="MobiDB-lite"/>
    </source>
</evidence>
<feature type="domain" description="Tyr recombinase" evidence="7">
    <location>
        <begin position="173"/>
        <end position="363"/>
    </location>
</feature>
<dbReference type="RefSeq" id="WP_050059215.1">
    <property type="nucleotide sequence ID" value="NZ_JACHEK010000004.1"/>
</dbReference>
<dbReference type="PROSITE" id="PS51898">
    <property type="entry name" value="TYR_RECOMBINASE"/>
    <property type="match status" value="1"/>
</dbReference>
<gene>
    <name evidence="9" type="ORF">HNQ77_002065</name>
</gene>
<name>A0A841JRS9_9BACT</name>
<dbReference type="PANTHER" id="PTHR30349:SF41">
    <property type="entry name" value="INTEGRASE_RECOMBINASE PROTEIN MJ0367-RELATED"/>
    <property type="match status" value="1"/>
</dbReference>
<proteinExistence type="inferred from homology"/>
<dbReference type="Gene3D" id="1.10.150.130">
    <property type="match status" value="1"/>
</dbReference>
<dbReference type="GO" id="GO:0015074">
    <property type="term" value="P:DNA integration"/>
    <property type="evidence" value="ECO:0007669"/>
    <property type="project" value="UniProtKB-KW"/>
</dbReference>
<feature type="region of interest" description="Disordered" evidence="6">
    <location>
        <begin position="391"/>
        <end position="415"/>
    </location>
</feature>
<evidence type="ECO:0000256" key="4">
    <source>
        <dbReference type="ARBA" id="ARBA00023172"/>
    </source>
</evidence>
<dbReference type="InterPro" id="IPR011010">
    <property type="entry name" value="DNA_brk_join_enz"/>
</dbReference>
<keyword evidence="2" id="KW-0229">DNA integration</keyword>
<dbReference type="InterPro" id="IPR013762">
    <property type="entry name" value="Integrase-like_cat_sf"/>
</dbReference>
<reference evidence="9 10" key="1">
    <citation type="submission" date="2020-08" db="EMBL/GenBank/DDBJ databases">
        <title>Genomic Encyclopedia of Type Strains, Phase IV (KMG-IV): sequencing the most valuable type-strain genomes for metagenomic binning, comparative biology and taxonomic classification.</title>
        <authorList>
            <person name="Goeker M."/>
        </authorList>
    </citation>
    <scope>NUCLEOTIDE SEQUENCE [LARGE SCALE GENOMIC DNA]</scope>
    <source>
        <strain evidence="9 10">DSM 103733</strain>
    </source>
</reference>
<feature type="domain" description="Core-binding (CB)" evidence="8">
    <location>
        <begin position="71"/>
        <end position="152"/>
    </location>
</feature>
<keyword evidence="3 5" id="KW-0238">DNA-binding</keyword>
<evidence type="ECO:0000313" key="10">
    <source>
        <dbReference type="Proteomes" id="UP000538666"/>
    </source>
</evidence>
<sequence length="415" mass="47177">MSRFQQGSLLKQKRKSGPDVWVFRWYDETSGKRTYKKRNLGTVRDLPSRRDAEQAVADFRANINVEVRVPITVSELIAHYRKHELTADKKAFATIESTSIYLTNHIAPKWGEKWLSDVRTVEVEEWLHALPYAPATKSKIRNIMSAVFNHSIRYKWTHRNPITKVRASSKRLREPDVLTPGEFSALVEELPLRVKAMVILAGSTGLRRSELVALTWRDVDPLLMQINVLRSCVRGRFGDTKTEASRKPVPLHTSVVECLNVWRKESRYNGEDDFLFPSVRNEGRTPVTPDMILKKIIRPALVRAKIIGKRIGWHSFRHSLATNLRAAVADLKTAQELLRHENSRITLDIYTRAISANKREANNKVMEMVIEAGKTRLSAPSQRESLLLEGSKKGAGNSQHPSAPSRALTDLVTVP</sequence>
<dbReference type="OrthoDB" id="104151at2"/>
<dbReference type="InterPro" id="IPR050090">
    <property type="entry name" value="Tyrosine_recombinase_XerCD"/>
</dbReference>
<dbReference type="Pfam" id="PF00589">
    <property type="entry name" value="Phage_integrase"/>
    <property type="match status" value="1"/>
</dbReference>
<evidence type="ECO:0000259" key="7">
    <source>
        <dbReference type="PROSITE" id="PS51898"/>
    </source>
</evidence>
<accession>A0A841JRS9</accession>
<dbReference type="Proteomes" id="UP000538666">
    <property type="component" value="Unassembled WGS sequence"/>
</dbReference>
<dbReference type="GO" id="GO:0003677">
    <property type="term" value="F:DNA binding"/>
    <property type="evidence" value="ECO:0007669"/>
    <property type="project" value="UniProtKB-UniRule"/>
</dbReference>
<dbReference type="InterPro" id="IPR010998">
    <property type="entry name" value="Integrase_recombinase_N"/>
</dbReference>
<dbReference type="InterPro" id="IPR044068">
    <property type="entry name" value="CB"/>
</dbReference>
<dbReference type="SUPFAM" id="SSF56349">
    <property type="entry name" value="DNA breaking-rejoining enzymes"/>
    <property type="match status" value="1"/>
</dbReference>
<evidence type="ECO:0000259" key="8">
    <source>
        <dbReference type="PROSITE" id="PS51900"/>
    </source>
</evidence>
<dbReference type="AlphaFoldDB" id="A0A841JRS9"/>
<dbReference type="PROSITE" id="PS51900">
    <property type="entry name" value="CB"/>
    <property type="match status" value="1"/>
</dbReference>
<dbReference type="CDD" id="cd01189">
    <property type="entry name" value="INT_ICEBs1_C_like"/>
    <property type="match status" value="1"/>
</dbReference>
<keyword evidence="10" id="KW-1185">Reference proteome</keyword>
<comment type="caution">
    <text evidence="9">The sequence shown here is derived from an EMBL/GenBank/DDBJ whole genome shotgun (WGS) entry which is preliminary data.</text>
</comment>
<dbReference type="GO" id="GO:0006310">
    <property type="term" value="P:DNA recombination"/>
    <property type="evidence" value="ECO:0007669"/>
    <property type="project" value="UniProtKB-KW"/>
</dbReference>
<comment type="similarity">
    <text evidence="1">Belongs to the 'phage' integrase family.</text>
</comment>
<dbReference type="EMBL" id="JACHEK010000004">
    <property type="protein sequence ID" value="MBB6144113.1"/>
    <property type="molecule type" value="Genomic_DNA"/>
</dbReference>
<protein>
    <submittedName>
        <fullName evidence="9">Integrase</fullName>
    </submittedName>
</protein>
<evidence type="ECO:0000256" key="5">
    <source>
        <dbReference type="PROSITE-ProRule" id="PRU01248"/>
    </source>
</evidence>
<dbReference type="PANTHER" id="PTHR30349">
    <property type="entry name" value="PHAGE INTEGRASE-RELATED"/>
    <property type="match status" value="1"/>
</dbReference>
<organism evidence="9 10">
    <name type="scientific">Silvibacterium bohemicum</name>
    <dbReference type="NCBI Taxonomy" id="1577686"/>
    <lineage>
        <taxon>Bacteria</taxon>
        <taxon>Pseudomonadati</taxon>
        <taxon>Acidobacteriota</taxon>
        <taxon>Terriglobia</taxon>
        <taxon>Terriglobales</taxon>
        <taxon>Acidobacteriaceae</taxon>
        <taxon>Silvibacterium</taxon>
    </lineage>
</organism>